<feature type="region of interest" description="Disordered" evidence="1">
    <location>
        <begin position="1"/>
        <end position="53"/>
    </location>
</feature>
<keyword evidence="3" id="KW-1185">Reference proteome</keyword>
<name>A0A4U6UTI7_SETVI</name>
<evidence type="ECO:0000256" key="1">
    <source>
        <dbReference type="SAM" id="MobiDB-lite"/>
    </source>
</evidence>
<accession>A0A4U6UTI7</accession>
<feature type="region of interest" description="Disordered" evidence="1">
    <location>
        <begin position="99"/>
        <end position="123"/>
    </location>
</feature>
<proteinExistence type="predicted"/>
<evidence type="ECO:0000313" key="2">
    <source>
        <dbReference type="EMBL" id="TKW19758.1"/>
    </source>
</evidence>
<organism evidence="2 3">
    <name type="scientific">Setaria viridis</name>
    <name type="common">Green bristlegrass</name>
    <name type="synonym">Setaria italica subsp. viridis</name>
    <dbReference type="NCBI Taxonomy" id="4556"/>
    <lineage>
        <taxon>Eukaryota</taxon>
        <taxon>Viridiplantae</taxon>
        <taxon>Streptophyta</taxon>
        <taxon>Embryophyta</taxon>
        <taxon>Tracheophyta</taxon>
        <taxon>Spermatophyta</taxon>
        <taxon>Magnoliopsida</taxon>
        <taxon>Liliopsida</taxon>
        <taxon>Poales</taxon>
        <taxon>Poaceae</taxon>
        <taxon>PACMAD clade</taxon>
        <taxon>Panicoideae</taxon>
        <taxon>Panicodae</taxon>
        <taxon>Paniceae</taxon>
        <taxon>Cenchrinae</taxon>
        <taxon>Setaria</taxon>
    </lineage>
</organism>
<dbReference type="EMBL" id="CM016555">
    <property type="protein sequence ID" value="TKW19758.1"/>
    <property type="molecule type" value="Genomic_DNA"/>
</dbReference>
<sequence>MGGQTDSLPLRVHAARFPARSRPRRGLATSGRMPRGERRSPGSARGAARGRAAIGGPLQGSVGSLLLGASRDYVHVPARCAIVRSSVIAVAGTTIASGNNKRRTSRLSQIRTASSSDASSAWPSTSARCVSSATRGSAVQHAAALRVDRLRMEVFFSSLLFDSLICERCTWPKRAMKPDASLPHARI</sequence>
<dbReference type="AlphaFoldDB" id="A0A4U6UTI7"/>
<gene>
    <name evidence="2" type="ORF">SEVIR_4G041300v2</name>
</gene>
<reference evidence="2" key="1">
    <citation type="submission" date="2019-03" db="EMBL/GenBank/DDBJ databases">
        <title>WGS assembly of Setaria viridis.</title>
        <authorList>
            <person name="Huang P."/>
            <person name="Jenkins J."/>
            <person name="Grimwood J."/>
            <person name="Barry K."/>
            <person name="Healey A."/>
            <person name="Mamidi S."/>
            <person name="Sreedasyam A."/>
            <person name="Shu S."/>
            <person name="Feldman M."/>
            <person name="Wu J."/>
            <person name="Yu Y."/>
            <person name="Chen C."/>
            <person name="Johnson J."/>
            <person name="Rokhsar D."/>
            <person name="Baxter I."/>
            <person name="Schmutz J."/>
            <person name="Brutnell T."/>
            <person name="Kellogg E."/>
        </authorList>
    </citation>
    <scope>NUCLEOTIDE SEQUENCE [LARGE SCALE GENOMIC DNA]</scope>
</reference>
<feature type="compositionally biased region" description="Low complexity" evidence="1">
    <location>
        <begin position="113"/>
        <end position="123"/>
    </location>
</feature>
<dbReference type="Proteomes" id="UP000298652">
    <property type="component" value="Chromosome 4"/>
</dbReference>
<feature type="compositionally biased region" description="Low complexity" evidence="1">
    <location>
        <begin position="41"/>
        <end position="53"/>
    </location>
</feature>
<dbReference type="Gramene" id="TKW19758">
    <property type="protein sequence ID" value="TKW19758"/>
    <property type="gene ID" value="SEVIR_4G041300v2"/>
</dbReference>
<evidence type="ECO:0000313" key="3">
    <source>
        <dbReference type="Proteomes" id="UP000298652"/>
    </source>
</evidence>
<protein>
    <submittedName>
        <fullName evidence="2">Uncharacterized protein</fullName>
    </submittedName>
</protein>